<reference evidence="3 4" key="1">
    <citation type="journal article" date="2017" name="Mol. Ecol.">
        <title>Comparative and population genomic landscape of Phellinus noxius: A hypervariable fungus causing root rot in trees.</title>
        <authorList>
            <person name="Chung C.L."/>
            <person name="Lee T.J."/>
            <person name="Akiba M."/>
            <person name="Lee H.H."/>
            <person name="Kuo T.H."/>
            <person name="Liu D."/>
            <person name="Ke H.M."/>
            <person name="Yokoi T."/>
            <person name="Roa M.B."/>
            <person name="Lu M.J."/>
            <person name="Chang Y.Y."/>
            <person name="Ann P.J."/>
            <person name="Tsai J.N."/>
            <person name="Chen C.Y."/>
            <person name="Tzean S.S."/>
            <person name="Ota Y."/>
            <person name="Hattori T."/>
            <person name="Sahashi N."/>
            <person name="Liou R.F."/>
            <person name="Kikuchi T."/>
            <person name="Tsai I.J."/>
        </authorList>
    </citation>
    <scope>NUCLEOTIDE SEQUENCE [LARGE SCALE GENOMIC DNA]</scope>
    <source>
        <strain evidence="3 4">FFPRI411160</strain>
    </source>
</reference>
<evidence type="ECO:0000259" key="2">
    <source>
        <dbReference type="Pfam" id="PF17667"/>
    </source>
</evidence>
<dbReference type="EMBL" id="NBII01000007">
    <property type="protein sequence ID" value="PAV16901.1"/>
    <property type="molecule type" value="Genomic_DNA"/>
</dbReference>
<dbReference type="Gene3D" id="1.10.510.10">
    <property type="entry name" value="Transferase(Phosphotransferase) domain 1"/>
    <property type="match status" value="2"/>
</dbReference>
<comment type="caution">
    <text evidence="3">The sequence shown here is derived from an EMBL/GenBank/DDBJ whole genome shotgun (WGS) entry which is preliminary data.</text>
</comment>
<feature type="compositionally biased region" description="Polar residues" evidence="1">
    <location>
        <begin position="1602"/>
        <end position="1617"/>
    </location>
</feature>
<feature type="compositionally biased region" description="Basic and acidic residues" evidence="1">
    <location>
        <begin position="1546"/>
        <end position="1556"/>
    </location>
</feature>
<feature type="region of interest" description="Disordered" evidence="1">
    <location>
        <begin position="528"/>
        <end position="586"/>
    </location>
</feature>
<dbReference type="SUPFAM" id="SSF56112">
    <property type="entry name" value="Protein kinase-like (PK-like)"/>
    <property type="match status" value="2"/>
</dbReference>
<feature type="region of interest" description="Disordered" evidence="1">
    <location>
        <begin position="773"/>
        <end position="798"/>
    </location>
</feature>
<evidence type="ECO:0000256" key="1">
    <source>
        <dbReference type="SAM" id="MobiDB-lite"/>
    </source>
</evidence>
<gene>
    <name evidence="3" type="ORF">PNOK_0696500</name>
</gene>
<dbReference type="PANTHER" id="PTHR38248">
    <property type="entry name" value="FUNK1 6"/>
    <property type="match status" value="1"/>
</dbReference>
<organism evidence="3 4">
    <name type="scientific">Pyrrhoderma noxium</name>
    <dbReference type="NCBI Taxonomy" id="2282107"/>
    <lineage>
        <taxon>Eukaryota</taxon>
        <taxon>Fungi</taxon>
        <taxon>Dikarya</taxon>
        <taxon>Basidiomycota</taxon>
        <taxon>Agaricomycotina</taxon>
        <taxon>Agaricomycetes</taxon>
        <taxon>Hymenochaetales</taxon>
        <taxon>Hymenochaetaceae</taxon>
        <taxon>Pyrrhoderma</taxon>
    </lineage>
</organism>
<feature type="domain" description="Fungal-type protein kinase" evidence="2">
    <location>
        <begin position="116"/>
        <end position="645"/>
    </location>
</feature>
<keyword evidence="4" id="KW-1185">Reference proteome</keyword>
<dbReference type="Proteomes" id="UP000217199">
    <property type="component" value="Unassembled WGS sequence"/>
</dbReference>
<dbReference type="InterPro" id="IPR040976">
    <property type="entry name" value="Pkinase_fungal"/>
</dbReference>
<protein>
    <recommendedName>
        <fullName evidence="2">Fungal-type protein kinase domain-containing protein</fullName>
    </recommendedName>
</protein>
<accession>A0A286UBD1</accession>
<evidence type="ECO:0000313" key="4">
    <source>
        <dbReference type="Proteomes" id="UP000217199"/>
    </source>
</evidence>
<sequence length="1637" mass="187845">MGDLDYFFENILPPTPSKLDISRVFERCVKNEILTKGPHSENYIWRVVPKGLDDPSDRAYVKPFMRIFHAVIKAAQETSTSNIGTIPFKPIDGGKARLSDYDRYSHEELSPYVYVENRNVKFKGSIRNRHWYTSGFGFHFKESDDEELSNMERLHLRLLHTMYRDPCRRFTLGATVDGTCIRLWIYNRSMLIASKSFDFNTQPETLIKLILSIVFAEESDLGWDQTIKAEYKGNIRVFDIEISGKHYKTSNSNIISIYNEERIFNTGSRIFKAFDVKDREKKNPLIIKDHWFMDLLDSEDNIQKMILEDIIDPDEREIFKRSTMTVVASGRVQVGGRDDHTRDTILHGISPTQAYEIFPPNNSEEKKSGVNLLKEYKFWREACALPSTSSLQFAEMKVFGILFHRYHHRVVYKEVAIPFYRLRNLEDMVLVLSHSVEALRVIHKAGWVHRDLSVGNLYLYIDPDTGEKRGIIGDFEYSKRAGSGKKGDGKTGTESFMAREVFEMRYSYLPPWNVLESHFDEITKRTLAENNNSAPSKSNAVTEENNLPSSKSFSTPPRNSPVLLGRNSSPTKDDSPGEGNVRDISENYLTPAKVTSTLNKNGPMVSEGSPGIIGHSDPPAPDSIPLFYFTYIHDLESIWWIIIWILLEYRKAGFEESTENYKIEIDQRKKNITKLFSMTGDLMHRVNLVNDSWKLMGLTNIFPSSFKGLVHLASIFREKLISTYKEEEGKLNFPVKLRDGGLLHQDILEALRTSAIEYFDVVHINDGCTIMSEKKPGSSKRSINENIEEERSSKRARNGSRVMDITAKTAMASANISVDGNRRVTRSATKHLIQTKENRILPDELEHGGKARLSDYDDYSHEEKLSPYVYIENRNVRFKGSIRNRHWYTSGFGFHFKGLEKDEIGNMERLHLRLLHTMYRDPCRRFTLGATVDGTCIRLWIYNRSILIASESFDFNTQPKILIKLILSIVFAEESDLGWDQTIRVEYKGNIRVLDIEISGKHYKTNSSNIISEYNEDRIFNTGSRIFKAFDVEDRAKKNPLIIKDHWFIDLFDSEDDIQKMILEDIVDPDEREIFKRSTLTVVASGRVQIRGQDDHTKDTILHGRSPTQAYQITPSDEFEEEQAEFVIRKSGKYWREACRIPSSLSFQLAQLQQFGIFFHRYHHRVVYKEVATPFNKLRNLEDMVLVLSYSVEALRVIHKSGWVHRDLSVGNLYLYIDPDTGEKRGIIGDFEYSKRAGSGGKGDGRTGTENFMSSEVFFTEYSYLPSPKILESRFNEIKKRAPEEANNNSTPPKGGTIDGGDLLAVKSFSTPPRDSPVILRSKSTLTKDNSLGAGDSQEILANYLTLSKVISTPNQNKPIVMKGSPGIIGNSNPPAPRCFPLFYFNYFHDLESIWWVIIWVLLECLKAGDEEYTEDYERKILRRRAVADEYFHTYKDGCKREDLLAGIWGLTRITHVVPDYFKGVLQAASIFREKLVSAYKEEEGKVDFPIKLKDDGLLHQDILEAFRTSLIRYFGVIPIDDVYSALLEKKSKGSKRSVGEDSEDERSVKRARNENNGEVDGSVPRRLTRSMAAKAVEAAASMNTDGNRRVTRSITKHLRESNSGTTGKDTNTSRVQMTIRPQPRNRLRSVDTRKRR</sequence>
<feature type="region of interest" description="Disordered" evidence="1">
    <location>
        <begin position="1534"/>
        <end position="1637"/>
    </location>
</feature>
<feature type="compositionally biased region" description="Basic and acidic residues" evidence="1">
    <location>
        <begin position="571"/>
        <end position="585"/>
    </location>
</feature>
<evidence type="ECO:0000313" key="3">
    <source>
        <dbReference type="EMBL" id="PAV16901.1"/>
    </source>
</evidence>
<dbReference type="InParanoid" id="A0A286UBD1"/>
<dbReference type="PANTHER" id="PTHR38248:SF2">
    <property type="entry name" value="FUNK1 11"/>
    <property type="match status" value="1"/>
</dbReference>
<feature type="compositionally biased region" description="Polar residues" evidence="1">
    <location>
        <begin position="528"/>
        <end position="557"/>
    </location>
</feature>
<dbReference type="InterPro" id="IPR011009">
    <property type="entry name" value="Kinase-like_dom_sf"/>
</dbReference>
<name>A0A286UBD1_9AGAM</name>
<dbReference type="OrthoDB" id="5584477at2759"/>
<dbReference type="Pfam" id="PF17667">
    <property type="entry name" value="Pkinase_fungal"/>
    <property type="match status" value="2"/>
</dbReference>
<proteinExistence type="predicted"/>
<feature type="domain" description="Fungal-type protein kinase" evidence="2">
    <location>
        <begin position="905"/>
        <end position="1401"/>
    </location>
</feature>